<keyword evidence="3" id="KW-1185">Reference proteome</keyword>
<dbReference type="OrthoDB" id="3549317at2759"/>
<feature type="region of interest" description="Disordered" evidence="1">
    <location>
        <begin position="92"/>
        <end position="134"/>
    </location>
</feature>
<gene>
    <name evidence="2" type="ORF">BOTCAL_0031g00120</name>
</gene>
<sequence length="274" mass="30937">MSGNNRNNPSIDPQLSLELSLEQSNVEEVEEPTTEVEAANDNKVMNTNEGYGQMEVEAHDLNSIGGAFGNILGINLMDISKFMRNDDSILDIDPARDTDSIRNNDFTMSSSDRNDVYEDEGTSQSEYSDEEYMDMRESLRVTEGVAPLLLRSPSLPRSYSPPPTPVLKLLPMFALSPGISSASAMPFFDDPTRYATRINARKVRMHDTCFTHAEETLRQLPGIWWRRISKVPSSLRRCWTPYDIFDEYLENTLVAVNDYGAEKVDVDTQMDVSK</sequence>
<organism evidence="2 3">
    <name type="scientific">Botryotinia calthae</name>
    <dbReference type="NCBI Taxonomy" id="38488"/>
    <lineage>
        <taxon>Eukaryota</taxon>
        <taxon>Fungi</taxon>
        <taxon>Dikarya</taxon>
        <taxon>Ascomycota</taxon>
        <taxon>Pezizomycotina</taxon>
        <taxon>Leotiomycetes</taxon>
        <taxon>Helotiales</taxon>
        <taxon>Sclerotiniaceae</taxon>
        <taxon>Botryotinia</taxon>
    </lineage>
</organism>
<comment type="caution">
    <text evidence="2">The sequence shown here is derived from an EMBL/GenBank/DDBJ whole genome shotgun (WGS) entry which is preliminary data.</text>
</comment>
<dbReference type="Proteomes" id="UP000297299">
    <property type="component" value="Unassembled WGS sequence"/>
</dbReference>
<dbReference type="EMBL" id="PHWZ01000031">
    <property type="protein sequence ID" value="TEY81820.1"/>
    <property type="molecule type" value="Genomic_DNA"/>
</dbReference>
<feature type="compositionally biased region" description="Basic and acidic residues" evidence="1">
    <location>
        <begin position="92"/>
        <end position="102"/>
    </location>
</feature>
<reference evidence="2 3" key="1">
    <citation type="submission" date="2017-11" db="EMBL/GenBank/DDBJ databases">
        <title>Comparative genomics of Botrytis spp.</title>
        <authorList>
            <person name="Valero-Jimenez C.A."/>
            <person name="Tapia P."/>
            <person name="Veloso J."/>
            <person name="Silva-Moreno E."/>
            <person name="Staats M."/>
            <person name="Valdes J.H."/>
            <person name="Van Kan J.A.L."/>
        </authorList>
    </citation>
    <scope>NUCLEOTIDE SEQUENCE [LARGE SCALE GENOMIC DNA]</scope>
    <source>
        <strain evidence="2 3">MUCL2830</strain>
    </source>
</reference>
<dbReference type="AlphaFoldDB" id="A0A4Y8DFX8"/>
<evidence type="ECO:0000313" key="3">
    <source>
        <dbReference type="Proteomes" id="UP000297299"/>
    </source>
</evidence>
<accession>A0A4Y8DFX8</accession>
<evidence type="ECO:0000313" key="2">
    <source>
        <dbReference type="EMBL" id="TEY81820.1"/>
    </source>
</evidence>
<evidence type="ECO:0000256" key="1">
    <source>
        <dbReference type="SAM" id="MobiDB-lite"/>
    </source>
</evidence>
<protein>
    <submittedName>
        <fullName evidence="2">Uncharacterized protein</fullName>
    </submittedName>
</protein>
<feature type="compositionally biased region" description="Acidic residues" evidence="1">
    <location>
        <begin position="117"/>
        <end position="132"/>
    </location>
</feature>
<proteinExistence type="predicted"/>
<name>A0A4Y8DFX8_9HELO</name>